<dbReference type="AlphaFoldDB" id="A0A369WC64"/>
<dbReference type="Proteomes" id="UP000253769">
    <property type="component" value="Unassembled WGS sequence"/>
</dbReference>
<evidence type="ECO:0000256" key="2">
    <source>
        <dbReference type="SAM" id="Phobius"/>
    </source>
</evidence>
<feature type="transmembrane region" description="Helical" evidence="2">
    <location>
        <begin position="12"/>
        <end position="33"/>
    </location>
</feature>
<dbReference type="OrthoDB" id="7055621at2"/>
<gene>
    <name evidence="3" type="ORF">DV711_12045</name>
</gene>
<name>A0A369WC64_9GAMM</name>
<keyword evidence="2" id="KW-0812">Transmembrane</keyword>
<keyword evidence="2" id="KW-1133">Transmembrane helix</keyword>
<evidence type="ECO:0000313" key="4">
    <source>
        <dbReference type="Proteomes" id="UP000253769"/>
    </source>
</evidence>
<dbReference type="EMBL" id="QQOH01000003">
    <property type="protein sequence ID" value="RDE19608.1"/>
    <property type="molecule type" value="Genomic_DNA"/>
</dbReference>
<keyword evidence="4" id="KW-1185">Reference proteome</keyword>
<comment type="caution">
    <text evidence="3">The sequence shown here is derived from an EMBL/GenBank/DDBJ whole genome shotgun (WGS) entry which is preliminary data.</text>
</comment>
<feature type="region of interest" description="Disordered" evidence="1">
    <location>
        <begin position="371"/>
        <end position="393"/>
    </location>
</feature>
<accession>A0A369WC64</accession>
<reference evidence="3 4" key="1">
    <citation type="submission" date="2018-07" db="EMBL/GenBank/DDBJ databases">
        <title>Motiliproteus coralliicola sp. nov., a bacterium isolated from Coral.</title>
        <authorList>
            <person name="Wang G."/>
        </authorList>
    </citation>
    <scope>NUCLEOTIDE SEQUENCE [LARGE SCALE GENOMIC DNA]</scope>
    <source>
        <strain evidence="3 4">C34</strain>
    </source>
</reference>
<evidence type="ECO:0000313" key="3">
    <source>
        <dbReference type="EMBL" id="RDE19608.1"/>
    </source>
</evidence>
<keyword evidence="2" id="KW-0472">Membrane</keyword>
<proteinExistence type="predicted"/>
<dbReference type="RefSeq" id="WP_114695952.1">
    <property type="nucleotide sequence ID" value="NZ_QQOH01000003.1"/>
</dbReference>
<evidence type="ECO:0000256" key="1">
    <source>
        <dbReference type="SAM" id="MobiDB-lite"/>
    </source>
</evidence>
<sequence length="460" mass="51616">MNPLLRRKILRITSAVIVLPLLVAGGAYGYYWYQIRSVVEDFARQLSPFATLSYSKIEAGLDGVAGVSGLQLIPEGQKEGVTVDRVLFRASDPLELMQLHWGIEKGQLPQRLGVDIQGMRLAADSPVLLQYQEMLPQQQHQSDWMLGCEQAMGTLTPTQVMQRLGYQQLELDLSISYWFDNVDKQLQVDLHTGMADGYEMDLGIVLDLKINQFDQHNLQFAQPWISDIQLDYQDKSLNGRQNRFCAEGLGVEVEAYVDSHIELLLQRYRLFGLEPGPALVAGYRQFLLGKGQLQLELLSGKQLGGPSLLGITPELLLEQLAPKLWIDGQPIEPLEVAWVSPEQGEASIEEEVRTRVEALNELLQSPFIEEADEPETPPAPEVEQFSSYTPPSGGYQTVAMERLPGFIGSQIRIRTQNGFLLQGRLLSVGDDELRIYREVGTGDATLPIAFRHIEQVLVYR</sequence>
<protein>
    <submittedName>
        <fullName evidence="3">Uncharacterized protein</fullName>
    </submittedName>
</protein>
<organism evidence="3 4">
    <name type="scientific">Motiliproteus coralliicola</name>
    <dbReference type="NCBI Taxonomy" id="2283196"/>
    <lineage>
        <taxon>Bacteria</taxon>
        <taxon>Pseudomonadati</taxon>
        <taxon>Pseudomonadota</taxon>
        <taxon>Gammaproteobacteria</taxon>
        <taxon>Oceanospirillales</taxon>
        <taxon>Oceanospirillaceae</taxon>
        <taxon>Motiliproteus</taxon>
    </lineage>
</organism>